<dbReference type="GO" id="GO:0008168">
    <property type="term" value="F:methyltransferase activity"/>
    <property type="evidence" value="ECO:0007669"/>
    <property type="project" value="UniProtKB-KW"/>
</dbReference>
<keyword evidence="1" id="KW-0808">Transferase</keyword>
<dbReference type="AlphaFoldDB" id="A0A944QSU1"/>
<keyword evidence="1" id="KW-0489">Methyltransferase</keyword>
<sequence length="203" mass="22801">MTDNPQQYHALQAQLGLRHGIPFTPNWSAGADFMRIIVDACLQNRPKQIMECSSGLTTLMLARCCQINGVGHVISLEDGLQYADNTRGYIDRYGLGDYASVIHAPLQDTVVDGNNYKWYSTDDIPEAGIDMLVIDGPSGFIQKNSRYPALPLFHPRLSEHCVIYLDDAAREDEQAIVTLWQARYPELKHDFRVTARGCSILSR</sequence>
<organism evidence="1 2">
    <name type="scientific">Candidatus Thiodiazotropha taylori</name>
    <dbReference type="NCBI Taxonomy" id="2792791"/>
    <lineage>
        <taxon>Bacteria</taxon>
        <taxon>Pseudomonadati</taxon>
        <taxon>Pseudomonadota</taxon>
        <taxon>Gammaproteobacteria</taxon>
        <taxon>Chromatiales</taxon>
        <taxon>Sedimenticolaceae</taxon>
        <taxon>Candidatus Thiodiazotropha</taxon>
    </lineage>
</organism>
<protein>
    <submittedName>
        <fullName evidence="1">Class I SAM-dependent methyltransferase</fullName>
    </submittedName>
</protein>
<dbReference type="Proteomes" id="UP000770889">
    <property type="component" value="Unassembled WGS sequence"/>
</dbReference>
<proteinExistence type="predicted"/>
<reference evidence="1 2" key="1">
    <citation type="submission" date="2021-05" db="EMBL/GenBank/DDBJ databases">
        <title>Genetic and Functional Diversity in Clade A Lucinid endosymbionts from the Bahamas.</title>
        <authorList>
            <person name="Giani N.M."/>
            <person name="Engel A.S."/>
            <person name="Campbell B.J."/>
        </authorList>
    </citation>
    <scope>NUCLEOTIDE SEQUENCE [LARGE SCALE GENOMIC DNA]</scope>
    <source>
        <strain evidence="1">LUC16012Gg_MoonRockCtena</strain>
    </source>
</reference>
<dbReference type="SUPFAM" id="SSF53335">
    <property type="entry name" value="S-adenosyl-L-methionine-dependent methyltransferases"/>
    <property type="match status" value="1"/>
</dbReference>
<dbReference type="InterPro" id="IPR029063">
    <property type="entry name" value="SAM-dependent_MTases_sf"/>
</dbReference>
<accession>A0A944QSU1</accession>
<comment type="caution">
    <text evidence="1">The sequence shown here is derived from an EMBL/GenBank/DDBJ whole genome shotgun (WGS) entry which is preliminary data.</text>
</comment>
<evidence type="ECO:0000313" key="2">
    <source>
        <dbReference type="Proteomes" id="UP000770889"/>
    </source>
</evidence>
<name>A0A944QSU1_9GAMM</name>
<gene>
    <name evidence="1" type="ORF">KME65_09840</name>
</gene>
<evidence type="ECO:0000313" key="1">
    <source>
        <dbReference type="EMBL" id="MBT2989253.1"/>
    </source>
</evidence>
<dbReference type="Pfam" id="PF13578">
    <property type="entry name" value="Methyltransf_24"/>
    <property type="match status" value="1"/>
</dbReference>
<dbReference type="Gene3D" id="3.40.50.150">
    <property type="entry name" value="Vaccinia Virus protein VP39"/>
    <property type="match status" value="1"/>
</dbReference>
<dbReference type="GO" id="GO:0032259">
    <property type="term" value="P:methylation"/>
    <property type="evidence" value="ECO:0007669"/>
    <property type="project" value="UniProtKB-KW"/>
</dbReference>
<dbReference type="EMBL" id="JAHHGM010000007">
    <property type="protein sequence ID" value="MBT2989253.1"/>
    <property type="molecule type" value="Genomic_DNA"/>
</dbReference>